<keyword evidence="3" id="KW-0853">WD repeat</keyword>
<dbReference type="Pfam" id="PF09384">
    <property type="entry name" value="UTP15_C"/>
    <property type="match status" value="1"/>
</dbReference>
<dbReference type="PANTHER" id="PTHR19924:SF26">
    <property type="entry name" value="U3 SMALL NUCLEOLAR RNA-ASSOCIATED PROTEIN 15 HOMOLOG"/>
    <property type="match status" value="1"/>
</dbReference>
<dbReference type="PROSITE" id="PS00678">
    <property type="entry name" value="WD_REPEATS_1"/>
    <property type="match status" value="1"/>
</dbReference>
<dbReference type="PANTHER" id="PTHR19924">
    <property type="entry name" value="UTP15 U3 SMALL NUCLEOLAR RNA-ASSOCIATED PROTEIN 15 FAMILY MEMBER"/>
    <property type="match status" value="1"/>
</dbReference>
<evidence type="ECO:0000256" key="3">
    <source>
        <dbReference type="ARBA" id="ARBA00022574"/>
    </source>
</evidence>
<dbReference type="KEGG" id="kng:KNAG_0E02470"/>
<protein>
    <recommendedName>
        <fullName evidence="6">U3 small nucleolar RNA-associated protein 15 C-terminal domain-containing protein</fullName>
    </recommendedName>
</protein>
<dbReference type="OMA" id="ATYQVVH"/>
<dbReference type="AlphaFoldDB" id="J7RZ90"/>
<dbReference type="FunFam" id="2.130.10.10:FF:001186">
    <property type="entry name" value="UTP15p Nucleolar protein"/>
    <property type="match status" value="1"/>
</dbReference>
<dbReference type="SUPFAM" id="SSF50978">
    <property type="entry name" value="WD40 repeat-like"/>
    <property type="match status" value="1"/>
</dbReference>
<evidence type="ECO:0000256" key="5">
    <source>
        <dbReference type="ARBA" id="ARBA00023242"/>
    </source>
</evidence>
<reference evidence="7 8" key="1">
    <citation type="journal article" date="2011" name="Proc. Natl. Acad. Sci. U.S.A.">
        <title>Evolutionary erosion of yeast sex chromosomes by mating-type switching accidents.</title>
        <authorList>
            <person name="Gordon J.L."/>
            <person name="Armisen D."/>
            <person name="Proux-Wera E."/>
            <person name="Oheigeartaigh S.S."/>
            <person name="Byrne K.P."/>
            <person name="Wolfe K.H."/>
        </authorList>
    </citation>
    <scope>NUCLEOTIDE SEQUENCE [LARGE SCALE GENOMIC DNA]</scope>
    <source>
        <strain evidence="8">ATCC MYA-139 / BCRC 22969 / CBS 8797 / CCRC 22969 / KCTC 17520 / NBRC 10181 / NCYC 3082</strain>
    </source>
</reference>
<dbReference type="RefSeq" id="XP_022464753.1">
    <property type="nucleotide sequence ID" value="XM_022608237.1"/>
</dbReference>
<dbReference type="HOGENOM" id="CLU_021102_0_0_1"/>
<dbReference type="GO" id="GO:0034455">
    <property type="term" value="C:t-UTP complex"/>
    <property type="evidence" value="ECO:0007669"/>
    <property type="project" value="EnsemblFungi"/>
</dbReference>
<dbReference type="GO" id="GO:0045943">
    <property type="term" value="P:positive regulation of transcription by RNA polymerase I"/>
    <property type="evidence" value="ECO:0007669"/>
    <property type="project" value="EnsemblFungi"/>
</dbReference>
<evidence type="ECO:0000256" key="4">
    <source>
        <dbReference type="ARBA" id="ARBA00022737"/>
    </source>
</evidence>
<dbReference type="Pfam" id="PF00400">
    <property type="entry name" value="WD40"/>
    <property type="match status" value="3"/>
</dbReference>
<feature type="domain" description="U3 small nucleolar RNA-associated protein 15 C-terminal" evidence="6">
    <location>
        <begin position="361"/>
        <end position="507"/>
    </location>
</feature>
<reference evidence="8" key="2">
    <citation type="submission" date="2012-08" db="EMBL/GenBank/DDBJ databases">
        <title>Genome sequence of Kazachstania naganishii.</title>
        <authorList>
            <person name="Gordon J.L."/>
            <person name="Armisen D."/>
            <person name="Proux-Wera E."/>
            <person name="OhEigeartaigh S.S."/>
            <person name="Byrne K.P."/>
            <person name="Wolfe K.H."/>
        </authorList>
    </citation>
    <scope>NUCLEOTIDE SEQUENCE [LARGE SCALE GENOMIC DNA]</scope>
    <source>
        <strain evidence="8">ATCC MYA-139 / BCRC 22969 / CBS 8797 / CCRC 22969 / KCTC 17520 / NBRC 10181 / NCYC 3082</strain>
    </source>
</reference>
<dbReference type="EMBL" id="HE978318">
    <property type="protein sequence ID" value="CCK70507.1"/>
    <property type="molecule type" value="Genomic_DNA"/>
</dbReference>
<keyword evidence="5" id="KW-0539">Nucleus</keyword>
<dbReference type="FunFam" id="2.130.10.10:FF:000551">
    <property type="entry name" value="UTP15p Nucleolar protein"/>
    <property type="match status" value="1"/>
</dbReference>
<evidence type="ECO:0000259" key="6">
    <source>
        <dbReference type="Pfam" id="PF09384"/>
    </source>
</evidence>
<keyword evidence="2" id="KW-0698">rRNA processing</keyword>
<dbReference type="Proteomes" id="UP000006310">
    <property type="component" value="Chromosome 5"/>
</dbReference>
<dbReference type="eggNOG" id="KOG0310">
    <property type="taxonomic scope" value="Eukaryota"/>
</dbReference>
<keyword evidence="8" id="KW-1185">Reference proteome</keyword>
<evidence type="ECO:0000256" key="1">
    <source>
        <dbReference type="ARBA" id="ARBA00004604"/>
    </source>
</evidence>
<comment type="subcellular location">
    <subcellularLocation>
        <location evidence="1">Nucleus</location>
        <location evidence="1">Nucleolus</location>
    </subcellularLocation>
</comment>
<dbReference type="InterPro" id="IPR036322">
    <property type="entry name" value="WD40_repeat_dom_sf"/>
</dbReference>
<evidence type="ECO:0000313" key="8">
    <source>
        <dbReference type="Proteomes" id="UP000006310"/>
    </source>
</evidence>
<sequence>MSSQRPNIVVARGAVLPQQTTPEQRYWRQYSSAQLVKEHNAVTEIAFNPKSPFDFAVTSSTRVQIFSSRTRQVVKTFSRFKDVVYCANFRADGKLLVAGDATGLVSVYDSYNPRNVLVSIQASTHPTHVTKFHPMDSKTLITSSDDRVTRLWDISHAYEPTLELGGATDYVRSLTCVPSAPHLVATGSYDGLVRMYDTRTQSSDPIYSLNHDQPVENVIAISPTQLVSCGGPNFKVWDLTNNKQLYERGNFNKTVTCLDHVENFSSPMPQALIAGSLDGHVKVFDPLDSFKVKFGWKFSSAVLSCAVSPSDAQGNRHLVAGMSSGLLAIRTKKQEREKKAGAVPKKQKSNNFQRMMRGSEYQGDQEHIIHDDKLKGSRRIRAFERKINQFKWADALDCAFVPGMARELTLTVLQELRKRGKVRVALYNRDENSLEPLLNWCLKGIEDVRCVTVVADWIAVVLELYGSTLIDSSPMLRQLVVDLRNRVRKEVYKAKEAQKIEGMMQLLTS</sequence>
<dbReference type="GeneID" id="34526207"/>
<dbReference type="GO" id="GO:0033553">
    <property type="term" value="C:rDNA heterochromatin"/>
    <property type="evidence" value="ECO:0007669"/>
    <property type="project" value="EnsemblFungi"/>
</dbReference>
<dbReference type="InterPro" id="IPR001680">
    <property type="entry name" value="WD40_rpt"/>
</dbReference>
<proteinExistence type="predicted"/>
<dbReference type="InterPro" id="IPR015943">
    <property type="entry name" value="WD40/YVTN_repeat-like_dom_sf"/>
</dbReference>
<evidence type="ECO:0000313" key="7">
    <source>
        <dbReference type="EMBL" id="CCK70507.1"/>
    </source>
</evidence>
<dbReference type="GO" id="GO:0034511">
    <property type="term" value="F:U3 snoRNA binding"/>
    <property type="evidence" value="ECO:0007669"/>
    <property type="project" value="EnsemblFungi"/>
</dbReference>
<dbReference type="OrthoDB" id="431715at2759"/>
<dbReference type="InterPro" id="IPR018983">
    <property type="entry name" value="U3_snoRNA-assocProt_15_C"/>
</dbReference>
<keyword evidence="4" id="KW-0677">Repeat</keyword>
<organism evidence="7 8">
    <name type="scientific">Huiozyma naganishii (strain ATCC MYA-139 / BCRC 22969 / CBS 8797 / KCTC 17520 / NBRC 10181 / NCYC 3082 / Yp74L-3)</name>
    <name type="common">Yeast</name>
    <name type="synonym">Kazachstania naganishii</name>
    <dbReference type="NCBI Taxonomy" id="1071383"/>
    <lineage>
        <taxon>Eukaryota</taxon>
        <taxon>Fungi</taxon>
        <taxon>Dikarya</taxon>
        <taxon>Ascomycota</taxon>
        <taxon>Saccharomycotina</taxon>
        <taxon>Saccharomycetes</taxon>
        <taxon>Saccharomycetales</taxon>
        <taxon>Saccharomycetaceae</taxon>
        <taxon>Huiozyma</taxon>
    </lineage>
</organism>
<accession>J7RZ90</accession>
<evidence type="ECO:0000256" key="2">
    <source>
        <dbReference type="ARBA" id="ARBA00022552"/>
    </source>
</evidence>
<dbReference type="GO" id="GO:0000462">
    <property type="term" value="P:maturation of SSU-rRNA from tricistronic rRNA transcript (SSU-rRNA, 5.8S rRNA, LSU-rRNA)"/>
    <property type="evidence" value="ECO:0007669"/>
    <property type="project" value="EnsemblFungi"/>
</dbReference>
<dbReference type="GO" id="GO:0032040">
    <property type="term" value="C:small-subunit processome"/>
    <property type="evidence" value="ECO:0007669"/>
    <property type="project" value="EnsemblFungi"/>
</dbReference>
<gene>
    <name evidence="7" type="primary">KNAG0E02470</name>
    <name evidence="7" type="ordered locus">KNAG_0E02470</name>
</gene>
<dbReference type="SMART" id="SM00320">
    <property type="entry name" value="WD40"/>
    <property type="match status" value="6"/>
</dbReference>
<dbReference type="InterPro" id="IPR019775">
    <property type="entry name" value="WD40_repeat_CS"/>
</dbReference>
<dbReference type="Gene3D" id="2.130.10.10">
    <property type="entry name" value="YVTN repeat-like/Quinoprotein amine dehydrogenase"/>
    <property type="match status" value="2"/>
</dbReference>
<dbReference type="STRING" id="1071383.J7RZ90"/>
<name>J7RZ90_HUIN7</name>